<sequence length="182" mass="20184">MWSGSRSFLSRRSWVSYFGGLSVFDQERRRFSVGSCTGLRQSCGSCVPVVGVCNSGVTISRMVLLSSALLSVVLRISSMEWPSSFKEDQLRFSKLNQVVILLARLSLRVANGEEAWAEFGLPSAEEAVCPFVRRFGVVCSSRVVPRLWRLTPFVVSGLEDLMALHKVRYLSPHSALSSFIDG</sequence>
<evidence type="ECO:0000313" key="2">
    <source>
        <dbReference type="Proteomes" id="UP000011750"/>
    </source>
</evidence>
<dbReference type="Proteomes" id="UP000011750">
    <property type="component" value="Chromosome A05"/>
</dbReference>
<evidence type="ECO:0000313" key="1">
    <source>
        <dbReference type="EnsemblPlants" id="Bra033899.1-P"/>
    </source>
</evidence>
<proteinExistence type="predicted"/>
<dbReference type="InParanoid" id="M4EYK7"/>
<reference evidence="1 2" key="1">
    <citation type="journal article" date="2011" name="Nat. Genet.">
        <title>The genome of the mesopolyploid crop species Brassica rapa.</title>
        <authorList>
            <consortium name="Brassica rapa Genome Sequencing Project Consortium"/>
            <person name="Wang X."/>
            <person name="Wang H."/>
            <person name="Wang J."/>
            <person name="Sun R."/>
            <person name="Wu J."/>
            <person name="Liu S."/>
            <person name="Bai Y."/>
            <person name="Mun J.H."/>
            <person name="Bancroft I."/>
            <person name="Cheng F."/>
            <person name="Huang S."/>
            <person name="Li X."/>
            <person name="Hua W."/>
            <person name="Wang J."/>
            <person name="Wang X."/>
            <person name="Freeling M."/>
            <person name="Pires J.C."/>
            <person name="Paterson A.H."/>
            <person name="Chalhoub B."/>
            <person name="Wang B."/>
            <person name="Hayward A."/>
            <person name="Sharpe A.G."/>
            <person name="Park B.S."/>
            <person name="Weisshaar B."/>
            <person name="Liu B."/>
            <person name="Li B."/>
            <person name="Liu B."/>
            <person name="Tong C."/>
            <person name="Song C."/>
            <person name="Duran C."/>
            <person name="Peng C."/>
            <person name="Geng C."/>
            <person name="Koh C."/>
            <person name="Lin C."/>
            <person name="Edwards D."/>
            <person name="Mu D."/>
            <person name="Shen D."/>
            <person name="Soumpourou E."/>
            <person name="Li F."/>
            <person name="Fraser F."/>
            <person name="Conant G."/>
            <person name="Lassalle G."/>
            <person name="King G.J."/>
            <person name="Bonnema G."/>
            <person name="Tang H."/>
            <person name="Wang H."/>
            <person name="Belcram H."/>
            <person name="Zhou H."/>
            <person name="Hirakawa H."/>
            <person name="Abe H."/>
            <person name="Guo H."/>
            <person name="Wang H."/>
            <person name="Jin H."/>
            <person name="Parkin I.A."/>
            <person name="Batley J."/>
            <person name="Kim J.S."/>
            <person name="Just J."/>
            <person name="Li J."/>
            <person name="Xu J."/>
            <person name="Deng J."/>
            <person name="Kim J.A."/>
            <person name="Li J."/>
            <person name="Yu J."/>
            <person name="Meng J."/>
            <person name="Wang J."/>
            <person name="Min J."/>
            <person name="Poulain J."/>
            <person name="Wang J."/>
            <person name="Hatakeyama K."/>
            <person name="Wu K."/>
            <person name="Wang L."/>
            <person name="Fang L."/>
            <person name="Trick M."/>
            <person name="Links M.G."/>
            <person name="Zhao M."/>
            <person name="Jin M."/>
            <person name="Ramchiary N."/>
            <person name="Drou N."/>
            <person name="Berkman P.J."/>
            <person name="Cai Q."/>
            <person name="Huang Q."/>
            <person name="Li R."/>
            <person name="Tabata S."/>
            <person name="Cheng S."/>
            <person name="Zhang S."/>
            <person name="Zhang S."/>
            <person name="Huang S."/>
            <person name="Sato S."/>
            <person name="Sun S."/>
            <person name="Kwon S.J."/>
            <person name="Choi S.R."/>
            <person name="Lee T.H."/>
            <person name="Fan W."/>
            <person name="Zhao X."/>
            <person name="Tan X."/>
            <person name="Xu X."/>
            <person name="Wang Y."/>
            <person name="Qiu Y."/>
            <person name="Yin Y."/>
            <person name="Li Y."/>
            <person name="Du Y."/>
            <person name="Liao Y."/>
            <person name="Lim Y."/>
            <person name="Narusaka Y."/>
            <person name="Wang Y."/>
            <person name="Wang Z."/>
            <person name="Li Z."/>
            <person name="Wang Z."/>
            <person name="Xiong Z."/>
            <person name="Zhang Z."/>
        </authorList>
    </citation>
    <scope>NUCLEOTIDE SEQUENCE [LARGE SCALE GENOMIC DNA]</scope>
    <source>
        <strain evidence="1 2">cv. Chiifu-401-42</strain>
    </source>
</reference>
<keyword evidence="2" id="KW-1185">Reference proteome</keyword>
<accession>M4EYK7</accession>
<dbReference type="EnsemblPlants" id="Bra033899.1">
    <property type="protein sequence ID" value="Bra033899.1-P"/>
    <property type="gene ID" value="Bra033899"/>
</dbReference>
<dbReference type="HOGENOM" id="CLU_1484032_0_0_1"/>
<organism evidence="1 2">
    <name type="scientific">Brassica campestris</name>
    <name type="common">Field mustard</name>
    <dbReference type="NCBI Taxonomy" id="3711"/>
    <lineage>
        <taxon>Eukaryota</taxon>
        <taxon>Viridiplantae</taxon>
        <taxon>Streptophyta</taxon>
        <taxon>Embryophyta</taxon>
        <taxon>Tracheophyta</taxon>
        <taxon>Spermatophyta</taxon>
        <taxon>Magnoliopsida</taxon>
        <taxon>eudicotyledons</taxon>
        <taxon>Gunneridae</taxon>
        <taxon>Pentapetalae</taxon>
        <taxon>rosids</taxon>
        <taxon>malvids</taxon>
        <taxon>Brassicales</taxon>
        <taxon>Brassicaceae</taxon>
        <taxon>Brassiceae</taxon>
        <taxon>Brassica</taxon>
    </lineage>
</organism>
<reference evidence="1 2" key="2">
    <citation type="journal article" date="2018" name="Hortic Res">
        <title>Improved Brassica rapa reference genome by single-molecule sequencing and chromosome conformation capture technologies.</title>
        <authorList>
            <person name="Zhang L."/>
            <person name="Cai X."/>
            <person name="Wu J."/>
            <person name="Liu M."/>
            <person name="Grob S."/>
            <person name="Cheng F."/>
            <person name="Liang J."/>
            <person name="Cai C."/>
            <person name="Liu Z."/>
            <person name="Liu B."/>
            <person name="Wang F."/>
            <person name="Li S."/>
            <person name="Liu F."/>
            <person name="Li X."/>
            <person name="Cheng L."/>
            <person name="Yang W."/>
            <person name="Li M.H."/>
            <person name="Grossniklaus U."/>
            <person name="Zheng H."/>
            <person name="Wang X."/>
        </authorList>
    </citation>
    <scope>NUCLEOTIDE SEQUENCE [LARGE SCALE GENOMIC DNA]</scope>
    <source>
        <strain evidence="1 2">cv. Chiifu-401-42</strain>
    </source>
</reference>
<dbReference type="AlphaFoldDB" id="M4EYK7"/>
<name>M4EYK7_BRACM</name>
<reference evidence="1" key="3">
    <citation type="submission" date="2023-03" db="UniProtKB">
        <authorList>
            <consortium name="EnsemblPlants"/>
        </authorList>
    </citation>
    <scope>IDENTIFICATION</scope>
    <source>
        <strain evidence="1">cv. Chiifu-401-42</strain>
    </source>
</reference>
<protein>
    <submittedName>
        <fullName evidence="1">Uncharacterized protein</fullName>
    </submittedName>
</protein>
<dbReference type="Gramene" id="Bra033899.1">
    <property type="protein sequence ID" value="Bra033899.1-P"/>
    <property type="gene ID" value="Bra033899"/>
</dbReference>